<dbReference type="AlphaFoldDB" id="X1DPV6"/>
<name>X1DPV6_9ZZZZ</name>
<evidence type="ECO:0008006" key="2">
    <source>
        <dbReference type="Google" id="ProtNLM"/>
    </source>
</evidence>
<comment type="caution">
    <text evidence="1">The sequence shown here is derived from an EMBL/GenBank/DDBJ whole genome shotgun (WGS) entry which is preliminary data.</text>
</comment>
<protein>
    <recommendedName>
        <fullName evidence="2">Bacterial Ig-like domain-containing protein</fullName>
    </recommendedName>
</protein>
<proteinExistence type="predicted"/>
<evidence type="ECO:0000313" key="1">
    <source>
        <dbReference type="EMBL" id="GAH22971.1"/>
    </source>
</evidence>
<accession>X1DPV6</accession>
<feature type="non-terminal residue" evidence="1">
    <location>
        <position position="1"/>
    </location>
</feature>
<organism evidence="1">
    <name type="scientific">marine sediment metagenome</name>
    <dbReference type="NCBI Taxonomy" id="412755"/>
    <lineage>
        <taxon>unclassified sequences</taxon>
        <taxon>metagenomes</taxon>
        <taxon>ecological metagenomes</taxon>
    </lineage>
</organism>
<sequence>NLYYIVVDYWDSVSDWNGVNGLLNTTLSEVDGSYEVWVTVPESVAGYHYLWAKDESTGDTSRSGPITVSSPLPPIPMLVYGTVYFDAVPAGAGVAVYAKEGTTELTSCLTSA</sequence>
<dbReference type="EMBL" id="BART01039735">
    <property type="protein sequence ID" value="GAH22971.1"/>
    <property type="molecule type" value="Genomic_DNA"/>
</dbReference>
<gene>
    <name evidence="1" type="ORF">S01H4_65124</name>
</gene>
<feature type="non-terminal residue" evidence="1">
    <location>
        <position position="112"/>
    </location>
</feature>
<reference evidence="1" key="1">
    <citation type="journal article" date="2014" name="Front. Microbiol.">
        <title>High frequency of phylogenetically diverse reductive dehalogenase-homologous genes in deep subseafloor sedimentary metagenomes.</title>
        <authorList>
            <person name="Kawai M."/>
            <person name="Futagami T."/>
            <person name="Toyoda A."/>
            <person name="Takaki Y."/>
            <person name="Nishi S."/>
            <person name="Hori S."/>
            <person name="Arai W."/>
            <person name="Tsubouchi T."/>
            <person name="Morono Y."/>
            <person name="Uchiyama I."/>
            <person name="Ito T."/>
            <person name="Fujiyama A."/>
            <person name="Inagaki F."/>
            <person name="Takami H."/>
        </authorList>
    </citation>
    <scope>NUCLEOTIDE SEQUENCE</scope>
    <source>
        <strain evidence="1">Expedition CK06-06</strain>
    </source>
</reference>